<dbReference type="EMBL" id="KX349306">
    <property type="protein sequence ID" value="AOO15038.1"/>
    <property type="molecule type" value="Genomic_DNA"/>
</dbReference>
<evidence type="ECO:0000313" key="10">
    <source>
        <dbReference type="Proteomes" id="UP000223288"/>
    </source>
</evidence>
<dbReference type="Proteomes" id="UP000223981">
    <property type="component" value="Segment"/>
</dbReference>
<dbReference type="EMBL" id="KX349305">
    <property type="protein sequence ID" value="AOO14821.1"/>
    <property type="molecule type" value="Genomic_DNA"/>
</dbReference>
<dbReference type="EMBL" id="KX349302">
    <property type="protein sequence ID" value="AOO14169.1"/>
    <property type="molecule type" value="Genomic_DNA"/>
</dbReference>
<proteinExistence type="predicted"/>
<name>A0A1D7SHV1_9CAUD</name>
<evidence type="ECO:0000313" key="7">
    <source>
        <dbReference type="EMBL" id="AOO14605.1"/>
    </source>
</evidence>
<accession>A0A1D7SHV1</accession>
<evidence type="ECO:0000313" key="11">
    <source>
        <dbReference type="Proteomes" id="UP000223576"/>
    </source>
</evidence>
<dbReference type="EMBL" id="KX349303">
    <property type="protein sequence ID" value="AOO14390.1"/>
    <property type="molecule type" value="Genomic_DNA"/>
</dbReference>
<dbReference type="Proteomes" id="UP000223711">
    <property type="component" value="Segment"/>
</dbReference>
<evidence type="ECO:0000313" key="6">
    <source>
        <dbReference type="EMBL" id="AOO14390.1"/>
    </source>
</evidence>
<dbReference type="InterPro" id="IPR012668">
    <property type="entry name" value="CHP02466"/>
</dbReference>
<evidence type="ECO:0008006" key="13">
    <source>
        <dbReference type="Google" id="ProtNLM"/>
    </source>
</evidence>
<dbReference type="Pfam" id="PF13759">
    <property type="entry name" value="2OG-FeII_Oxy_5"/>
    <property type="match status" value="1"/>
</dbReference>
<dbReference type="NCBIfam" id="TIGR02466">
    <property type="entry name" value="TIGR02466 family protein"/>
    <property type="match status" value="1"/>
</dbReference>
<evidence type="ECO:0000313" key="5">
    <source>
        <dbReference type="EMBL" id="AOO14169.1"/>
    </source>
</evidence>
<dbReference type="Proteomes" id="UP000224257">
    <property type="component" value="Segment"/>
</dbReference>
<dbReference type="Proteomes" id="UP000223576">
    <property type="component" value="Segment"/>
</dbReference>
<evidence type="ECO:0000313" key="2">
    <source>
        <dbReference type="EMBL" id="AOO13521.1"/>
    </source>
</evidence>
<reference evidence="10 11" key="1">
    <citation type="journal article" date="2016" name="Environ. Microbiol.">
        <title>Genomic diversification of marine cyanophages into stable ecotypes.</title>
        <authorList>
            <person name="Marston M.F."/>
            <person name="Martiny J.B."/>
        </authorList>
    </citation>
    <scope>NUCLEOTIDE SEQUENCE [LARGE SCALE GENOMIC DNA]</scope>
    <source>
        <strain evidence="1">LIS_02_1110</strain>
        <strain evidence="2">LIS_22_0610</strain>
        <strain evidence="3">Np_11_1211</strain>
        <strain evidence="4">Np_45_0711</strain>
        <strain evidence="5">RW_03_0110</strain>
        <strain evidence="6">Sn_11_0110</strain>
        <strain evidence="7">Sn_18_0910</strain>
        <strain evidence="8">Sn_23_0910</strain>
        <strain evidence="9">W1_23_0910</strain>
    </source>
</reference>
<dbReference type="Proteomes" id="UP000225808">
    <property type="component" value="Segment"/>
</dbReference>
<dbReference type="Gene3D" id="2.60.120.620">
    <property type="entry name" value="q2cbj1_9rhob like domain"/>
    <property type="match status" value="1"/>
</dbReference>
<evidence type="ECO:0000313" key="8">
    <source>
        <dbReference type="EMBL" id="AOO14821.1"/>
    </source>
</evidence>
<dbReference type="EMBL" id="KX349304">
    <property type="protein sequence ID" value="AOO14605.1"/>
    <property type="molecule type" value="Genomic_DNA"/>
</dbReference>
<evidence type="ECO:0000313" key="12">
    <source>
        <dbReference type="Proteomes" id="UP000225808"/>
    </source>
</evidence>
<protein>
    <recommendedName>
        <fullName evidence="13">2OG-Fe(II) oxygenase</fullName>
    </recommendedName>
</protein>
<dbReference type="Proteomes" id="UP000223288">
    <property type="component" value="Segment"/>
</dbReference>
<dbReference type="Proteomes" id="UP000225271">
    <property type="component" value="Segment"/>
</dbReference>
<dbReference type="EMBL" id="KX349300">
    <property type="protein sequence ID" value="AOO13737.1"/>
    <property type="molecule type" value="Genomic_DNA"/>
</dbReference>
<evidence type="ECO:0000313" key="9">
    <source>
        <dbReference type="EMBL" id="AOO15038.1"/>
    </source>
</evidence>
<dbReference type="EMBL" id="KX349299">
    <property type="protein sequence ID" value="AOO13521.1"/>
    <property type="molecule type" value="Genomic_DNA"/>
</dbReference>
<evidence type="ECO:0000313" key="3">
    <source>
        <dbReference type="EMBL" id="AOO13737.1"/>
    </source>
</evidence>
<dbReference type="Proteomes" id="UP000226173">
    <property type="component" value="Segment"/>
</dbReference>
<dbReference type="EMBL" id="KX349298">
    <property type="protein sequence ID" value="AOO13305.1"/>
    <property type="molecule type" value="Genomic_DNA"/>
</dbReference>
<dbReference type="Proteomes" id="UP000224953">
    <property type="component" value="Genome"/>
</dbReference>
<dbReference type="EMBL" id="KX349301">
    <property type="protein sequence ID" value="AOO13953.1"/>
    <property type="molecule type" value="Genomic_DNA"/>
</dbReference>
<dbReference type="SUPFAM" id="SSF51197">
    <property type="entry name" value="Clavaminate synthase-like"/>
    <property type="match status" value="1"/>
</dbReference>
<sequence>MTLLNLFPCPIIREPAHPEENYHQVQQEIIPILKAVEEGDLECVSYIYRECKKDKQQAKVGNVLPSWEIEDDLIGKYNLVNLEKRIYESLGKYLAFIKSNKSEQNKENKSVKIKCSWINIAERNKSHDIHAHPGYDIAGIYYFRVSEEQGGITFNNPNAMVYNGNFPEGQMTPMSMEIIPQDGDLFLFPAWLQHGTRPNKSDSPRVSISFNINIE</sequence>
<evidence type="ECO:0000313" key="1">
    <source>
        <dbReference type="EMBL" id="AOO13305.1"/>
    </source>
</evidence>
<evidence type="ECO:0000313" key="4">
    <source>
        <dbReference type="EMBL" id="AOO13953.1"/>
    </source>
</evidence>
<organism evidence="1 12">
    <name type="scientific">Cyanophage S-RIM14</name>
    <dbReference type="NCBI Taxonomy" id="1278423"/>
    <lineage>
        <taxon>Viruses</taxon>
        <taxon>Duplodnaviria</taxon>
        <taxon>Heunggongvirae</taxon>
        <taxon>Uroviricota</taxon>
        <taxon>Caudoviricetes</taxon>
        <taxon>Pantevenvirales</taxon>
        <taxon>Kyanoviridae</taxon>
        <taxon>Ahtivirus</taxon>
        <taxon>Ahtivirus sagseatwo</taxon>
    </lineage>
</organism>
<gene>
    <name evidence="1" type="ORF">LIS021110_192</name>
    <name evidence="2" type="ORF">LIS110610_192</name>
    <name evidence="3" type="ORF">Np111211_192</name>
    <name evidence="4" type="ORF">Np450711_192</name>
    <name evidence="5" type="ORF">RW030110_192</name>
    <name evidence="6" type="ORF">Sn110110_197</name>
    <name evidence="7" type="ORF">Sn180910_192</name>
    <name evidence="8" type="ORF">Sn230910_192</name>
    <name evidence="9" type="ORF">W1230910_193</name>
</gene>